<evidence type="ECO:0000256" key="2">
    <source>
        <dbReference type="ARBA" id="ARBA00023125"/>
    </source>
</evidence>
<comment type="caution">
    <text evidence="5">The sequence shown here is derived from an EMBL/GenBank/DDBJ whole genome shotgun (WGS) entry which is preliminary data.</text>
</comment>
<dbReference type="PANTHER" id="PTHR33164">
    <property type="entry name" value="TRANSCRIPTIONAL REGULATOR, MARR FAMILY"/>
    <property type="match status" value="1"/>
</dbReference>
<protein>
    <submittedName>
        <fullName evidence="5">MarR family transcriptional regulator</fullName>
    </submittedName>
</protein>
<dbReference type="Pfam" id="PF12802">
    <property type="entry name" value="MarR_2"/>
    <property type="match status" value="1"/>
</dbReference>
<dbReference type="PROSITE" id="PS50995">
    <property type="entry name" value="HTH_MARR_2"/>
    <property type="match status" value="1"/>
</dbReference>
<evidence type="ECO:0000313" key="5">
    <source>
        <dbReference type="EMBL" id="MBA5635525.1"/>
    </source>
</evidence>
<dbReference type="EMBL" id="JACEZT010000001">
    <property type="protein sequence ID" value="MBA5635525.1"/>
    <property type="molecule type" value="Genomic_DNA"/>
</dbReference>
<dbReference type="PRINTS" id="PR00598">
    <property type="entry name" value="HTHMARR"/>
</dbReference>
<dbReference type="RefSeq" id="WP_182158991.1">
    <property type="nucleotide sequence ID" value="NZ_JACEZT010000001.1"/>
</dbReference>
<evidence type="ECO:0000256" key="1">
    <source>
        <dbReference type="ARBA" id="ARBA00023015"/>
    </source>
</evidence>
<feature type="domain" description="HTH marR-type" evidence="4">
    <location>
        <begin position="5"/>
        <end position="138"/>
    </location>
</feature>
<dbReference type="SMART" id="SM00347">
    <property type="entry name" value="HTH_MARR"/>
    <property type="match status" value="1"/>
</dbReference>
<dbReference type="InterPro" id="IPR039422">
    <property type="entry name" value="MarR/SlyA-like"/>
</dbReference>
<dbReference type="AlphaFoldDB" id="A0A7W2ENC9"/>
<gene>
    <name evidence="5" type="ORF">H3H37_00395</name>
</gene>
<keyword evidence="6" id="KW-1185">Reference proteome</keyword>
<proteinExistence type="predicted"/>
<evidence type="ECO:0000313" key="6">
    <source>
        <dbReference type="Proteomes" id="UP000534388"/>
    </source>
</evidence>
<sequence length="144" mass="15809">MTSIEDRFSAALHTSARGWRLAVDRRLKHLGISQASWMAIAIVAKAAKPLSQTRMAAMVGVEDPTMVATIDRLVKAGYALRTPSPTDRRVKLVMLTDAGQDIYRTLKAESDVLRAELLRNIDPQALQLATEVLETLQAGIEAQL</sequence>
<dbReference type="Proteomes" id="UP000534388">
    <property type="component" value="Unassembled WGS sequence"/>
</dbReference>
<dbReference type="Gene3D" id="1.10.10.10">
    <property type="entry name" value="Winged helix-like DNA-binding domain superfamily/Winged helix DNA-binding domain"/>
    <property type="match status" value="1"/>
</dbReference>
<dbReference type="GO" id="GO:0003677">
    <property type="term" value="F:DNA binding"/>
    <property type="evidence" value="ECO:0007669"/>
    <property type="project" value="UniProtKB-KW"/>
</dbReference>
<dbReference type="InterPro" id="IPR036388">
    <property type="entry name" value="WH-like_DNA-bd_sf"/>
</dbReference>
<dbReference type="InterPro" id="IPR000835">
    <property type="entry name" value="HTH_MarR-typ"/>
</dbReference>
<name>A0A7W2ENC9_9BURK</name>
<dbReference type="InterPro" id="IPR036390">
    <property type="entry name" value="WH_DNA-bd_sf"/>
</dbReference>
<dbReference type="GO" id="GO:0006950">
    <property type="term" value="P:response to stress"/>
    <property type="evidence" value="ECO:0007669"/>
    <property type="project" value="TreeGrafter"/>
</dbReference>
<keyword evidence="3" id="KW-0804">Transcription</keyword>
<dbReference type="SUPFAM" id="SSF46785">
    <property type="entry name" value="Winged helix' DNA-binding domain"/>
    <property type="match status" value="1"/>
</dbReference>
<keyword evidence="2" id="KW-0238">DNA-binding</keyword>
<dbReference type="PANTHER" id="PTHR33164:SF64">
    <property type="entry name" value="TRANSCRIPTIONAL REGULATOR SLYA"/>
    <property type="match status" value="1"/>
</dbReference>
<dbReference type="GO" id="GO:0003700">
    <property type="term" value="F:DNA-binding transcription factor activity"/>
    <property type="evidence" value="ECO:0007669"/>
    <property type="project" value="InterPro"/>
</dbReference>
<evidence type="ECO:0000259" key="4">
    <source>
        <dbReference type="PROSITE" id="PS50995"/>
    </source>
</evidence>
<reference evidence="5 6" key="1">
    <citation type="submission" date="2020-07" db="EMBL/GenBank/DDBJ databases">
        <title>Novel species isolated from subtropical streams in China.</title>
        <authorList>
            <person name="Lu H."/>
        </authorList>
    </citation>
    <scope>NUCLEOTIDE SEQUENCE [LARGE SCALE GENOMIC DNA]</scope>
    <source>
        <strain evidence="5 6">LX20W</strain>
    </source>
</reference>
<organism evidence="5 6">
    <name type="scientific">Rugamonas brunnea</name>
    <dbReference type="NCBI Taxonomy" id="2758569"/>
    <lineage>
        <taxon>Bacteria</taxon>
        <taxon>Pseudomonadati</taxon>
        <taxon>Pseudomonadota</taxon>
        <taxon>Betaproteobacteria</taxon>
        <taxon>Burkholderiales</taxon>
        <taxon>Oxalobacteraceae</taxon>
        <taxon>Telluria group</taxon>
        <taxon>Rugamonas</taxon>
    </lineage>
</organism>
<evidence type="ECO:0000256" key="3">
    <source>
        <dbReference type="ARBA" id="ARBA00023163"/>
    </source>
</evidence>
<accession>A0A7W2ENC9</accession>
<keyword evidence="1" id="KW-0805">Transcription regulation</keyword>